<evidence type="ECO:0000313" key="3">
    <source>
        <dbReference type="Proteomes" id="UP000037035"/>
    </source>
</evidence>
<dbReference type="Proteomes" id="UP000037035">
    <property type="component" value="Unassembled WGS sequence"/>
</dbReference>
<sequence>MSFPASNSNICEALAAHDNVMQKMLDKISQLELKLVNGGDGNFQSDHNPKQTKSKKPPTVEASPAKPIKKTSNPKSSPKTPNQRARSSTPNSLGPSSNKKSPLQMLSNEQPAGFERTKVSFFFFMEAFDIQIKLIWGMLTNHSITTPLDPAFLTELFSLLKRRSKCSNMPRLVKSSSAKVLSTSLKYLLSECGPPWPSWVCESGHLISMPSWMPFTTKHAT</sequence>
<protein>
    <submittedName>
        <fullName evidence="2">Uncharacterized protein</fullName>
    </submittedName>
</protein>
<keyword evidence="3" id="KW-1185">Reference proteome</keyword>
<dbReference type="EMBL" id="LAVV01012605">
    <property type="protein sequence ID" value="KNZ46531.1"/>
    <property type="molecule type" value="Genomic_DNA"/>
</dbReference>
<feature type="region of interest" description="Disordered" evidence="1">
    <location>
        <begin position="39"/>
        <end position="104"/>
    </location>
</feature>
<evidence type="ECO:0000313" key="2">
    <source>
        <dbReference type="EMBL" id="KNZ46531.1"/>
    </source>
</evidence>
<organism evidence="2 3">
    <name type="scientific">Puccinia sorghi</name>
    <dbReference type="NCBI Taxonomy" id="27349"/>
    <lineage>
        <taxon>Eukaryota</taxon>
        <taxon>Fungi</taxon>
        <taxon>Dikarya</taxon>
        <taxon>Basidiomycota</taxon>
        <taxon>Pucciniomycotina</taxon>
        <taxon>Pucciniomycetes</taxon>
        <taxon>Pucciniales</taxon>
        <taxon>Pucciniaceae</taxon>
        <taxon>Puccinia</taxon>
    </lineage>
</organism>
<feature type="compositionally biased region" description="Low complexity" evidence="1">
    <location>
        <begin position="70"/>
        <end position="82"/>
    </location>
</feature>
<proteinExistence type="predicted"/>
<feature type="compositionally biased region" description="Polar residues" evidence="1">
    <location>
        <begin position="83"/>
        <end position="104"/>
    </location>
</feature>
<accession>A0A0L6UDE1</accession>
<comment type="caution">
    <text evidence="2">The sequence shown here is derived from an EMBL/GenBank/DDBJ whole genome shotgun (WGS) entry which is preliminary data.</text>
</comment>
<gene>
    <name evidence="2" type="ORF">VP01_719g5</name>
</gene>
<dbReference type="AlphaFoldDB" id="A0A0L6UDE1"/>
<reference evidence="2 3" key="1">
    <citation type="submission" date="2015-08" db="EMBL/GenBank/DDBJ databases">
        <title>Next Generation Sequencing and Analysis of the Genome of Puccinia sorghi L Schw, the Causal Agent of Maize Common Rust.</title>
        <authorList>
            <person name="Rochi L."/>
            <person name="Burguener G."/>
            <person name="Darino M."/>
            <person name="Turjanski A."/>
            <person name="Kreff E."/>
            <person name="Dieguez M.J."/>
            <person name="Sacco F."/>
        </authorList>
    </citation>
    <scope>NUCLEOTIDE SEQUENCE [LARGE SCALE GENOMIC DNA]</scope>
    <source>
        <strain evidence="2 3">RO10H11247</strain>
    </source>
</reference>
<name>A0A0L6UDE1_9BASI</name>
<evidence type="ECO:0000256" key="1">
    <source>
        <dbReference type="SAM" id="MobiDB-lite"/>
    </source>
</evidence>
<dbReference type="VEuPathDB" id="FungiDB:VP01_719g5"/>